<comment type="caution">
    <text evidence="5">The sequence shown here is derived from an EMBL/GenBank/DDBJ whole genome shotgun (WGS) entry which is preliminary data.</text>
</comment>
<dbReference type="PANTHER" id="PTHR43649:SF12">
    <property type="entry name" value="DIACETYLCHITOBIOSE BINDING PROTEIN DASA"/>
    <property type="match status" value="1"/>
</dbReference>
<organism evidence="5 6">
    <name type="scientific">Candidatus Colwellbacteria bacterium CG10_big_fil_rev_8_21_14_0_10_41_28</name>
    <dbReference type="NCBI Taxonomy" id="1974539"/>
    <lineage>
        <taxon>Bacteria</taxon>
        <taxon>Candidatus Colwelliibacteriota</taxon>
    </lineage>
</organism>
<proteinExistence type="inferred from homology"/>
<keyword evidence="4" id="KW-0472">Membrane</keyword>
<evidence type="ECO:0008006" key="7">
    <source>
        <dbReference type="Google" id="ProtNLM"/>
    </source>
</evidence>
<dbReference type="PROSITE" id="PS01037">
    <property type="entry name" value="SBP_BACTERIAL_1"/>
    <property type="match status" value="1"/>
</dbReference>
<dbReference type="EMBL" id="PFAG01000015">
    <property type="protein sequence ID" value="PIR98418.1"/>
    <property type="molecule type" value="Genomic_DNA"/>
</dbReference>
<dbReference type="Pfam" id="PF01547">
    <property type="entry name" value="SBP_bac_1"/>
    <property type="match status" value="1"/>
</dbReference>
<dbReference type="Proteomes" id="UP000230776">
    <property type="component" value="Unassembled WGS sequence"/>
</dbReference>
<feature type="transmembrane region" description="Helical" evidence="4">
    <location>
        <begin position="16"/>
        <end position="36"/>
    </location>
</feature>
<evidence type="ECO:0000256" key="4">
    <source>
        <dbReference type="SAM" id="Phobius"/>
    </source>
</evidence>
<evidence type="ECO:0000256" key="1">
    <source>
        <dbReference type="ARBA" id="ARBA00008520"/>
    </source>
</evidence>
<reference evidence="6" key="1">
    <citation type="submission" date="2017-09" db="EMBL/GenBank/DDBJ databases">
        <title>Depth-based differentiation of microbial function through sediment-hosted aquifers and enrichment of novel symbionts in the deep terrestrial subsurface.</title>
        <authorList>
            <person name="Probst A.J."/>
            <person name="Ladd B."/>
            <person name="Jarett J.K."/>
            <person name="Geller-Mcgrath D.E."/>
            <person name="Sieber C.M.K."/>
            <person name="Emerson J.B."/>
            <person name="Anantharaman K."/>
            <person name="Thomas B.C."/>
            <person name="Malmstrom R."/>
            <person name="Stieglmeier M."/>
            <person name="Klingl A."/>
            <person name="Woyke T."/>
            <person name="Ryan C.M."/>
            <person name="Banfield J.F."/>
        </authorList>
    </citation>
    <scope>NUCLEOTIDE SEQUENCE [LARGE SCALE GENOMIC DNA]</scope>
</reference>
<protein>
    <recommendedName>
        <fullName evidence="7">ABC transporter substrate-binding protein</fullName>
    </recommendedName>
</protein>
<dbReference type="InterPro" id="IPR050490">
    <property type="entry name" value="Bact_solute-bd_prot1"/>
</dbReference>
<dbReference type="AlphaFoldDB" id="A0A2H0VH57"/>
<gene>
    <name evidence="5" type="ORF">COT88_01665</name>
</gene>
<dbReference type="GO" id="GO:0055085">
    <property type="term" value="P:transmembrane transport"/>
    <property type="evidence" value="ECO:0007669"/>
    <property type="project" value="InterPro"/>
</dbReference>
<evidence type="ECO:0000313" key="6">
    <source>
        <dbReference type="Proteomes" id="UP000230776"/>
    </source>
</evidence>
<keyword evidence="3" id="KW-0732">Signal</keyword>
<comment type="similarity">
    <text evidence="1">Belongs to the bacterial solute-binding protein 1 family.</text>
</comment>
<dbReference type="InterPro" id="IPR006061">
    <property type="entry name" value="SBP_1_CS"/>
</dbReference>
<name>A0A2H0VH57_9BACT</name>
<sequence length="432" mass="48158">MKIEIQIPTLTTPQKVFLVVSGILTLIFILLLAGVFPGARNKGEVTTIDFWGVDGSSSWSTAISKYQKENPSIKISYRSINQPEYEKTLIDALAAGRGPDIFMVDNNWLLEHGNKMKFAPSDVIAVEEFSELYFKSAQQDFTLSNNVYALPVNMDTLALIYNRDLLDKSGILSPPRSWDDLDNVIEQITVFNGEKMVRGAISLGYTDDITLNGPDVLGLLFQQNDIPITNNTYTKSTVNTTKSRELIQKYVSYGSAGTDRHAYSTSLGSSLEAFAEGKLALQPLYYYQLSELDELRPDFEYAVSEMLQEDPNSPINYPDYQGIAVALTSDQPDIAWDFVFNTATDPDIMESYTGRANRLPALKELSNKYTDLKGTSIYIKQALSARSSLRPGEDVETIFNDAIGEYVIEPSNIRSILSGVQDQITDLLPFND</sequence>
<keyword evidence="4" id="KW-0812">Transmembrane</keyword>
<accession>A0A2H0VH57</accession>
<evidence type="ECO:0000313" key="5">
    <source>
        <dbReference type="EMBL" id="PIR98418.1"/>
    </source>
</evidence>
<evidence type="ECO:0000256" key="2">
    <source>
        <dbReference type="ARBA" id="ARBA00022448"/>
    </source>
</evidence>
<dbReference type="Gene3D" id="3.40.190.10">
    <property type="entry name" value="Periplasmic binding protein-like II"/>
    <property type="match status" value="1"/>
</dbReference>
<evidence type="ECO:0000256" key="3">
    <source>
        <dbReference type="ARBA" id="ARBA00022729"/>
    </source>
</evidence>
<dbReference type="InterPro" id="IPR006059">
    <property type="entry name" value="SBP"/>
</dbReference>
<keyword evidence="4" id="KW-1133">Transmembrane helix</keyword>
<dbReference type="PANTHER" id="PTHR43649">
    <property type="entry name" value="ARABINOSE-BINDING PROTEIN-RELATED"/>
    <property type="match status" value="1"/>
</dbReference>
<keyword evidence="2" id="KW-0813">Transport</keyword>
<dbReference type="SUPFAM" id="SSF53850">
    <property type="entry name" value="Periplasmic binding protein-like II"/>
    <property type="match status" value="1"/>
</dbReference>